<dbReference type="AlphaFoldDB" id="A0A915K7S7"/>
<dbReference type="WBParaSite" id="nRc.2.0.1.t34751-RA">
    <property type="protein sequence ID" value="nRc.2.0.1.t34751-RA"/>
    <property type="gene ID" value="nRc.2.0.1.g34751"/>
</dbReference>
<keyword evidence="1" id="KW-1185">Reference proteome</keyword>
<reference evidence="2" key="1">
    <citation type="submission" date="2022-11" db="UniProtKB">
        <authorList>
            <consortium name="WormBaseParasite"/>
        </authorList>
    </citation>
    <scope>IDENTIFICATION</scope>
</reference>
<evidence type="ECO:0000313" key="2">
    <source>
        <dbReference type="WBParaSite" id="nRc.2.0.1.t34751-RA"/>
    </source>
</evidence>
<evidence type="ECO:0000313" key="1">
    <source>
        <dbReference type="Proteomes" id="UP000887565"/>
    </source>
</evidence>
<protein>
    <submittedName>
        <fullName evidence="2">Uncharacterized protein</fullName>
    </submittedName>
</protein>
<dbReference type="Proteomes" id="UP000887565">
    <property type="component" value="Unplaced"/>
</dbReference>
<sequence>MLKSVKNQSLLLDVPRKLKQVDAVGSLPTGSFFLMAKKPRITLPKVSPSSLEKKDQLIRLSAAVDQEALKRKQNARMAVKLAISPKTKYWGQKKHHFVQKLTYLIIGDFHATYRKRRHQIRESQ</sequence>
<organism evidence="1 2">
    <name type="scientific">Romanomermis culicivorax</name>
    <name type="common">Nematode worm</name>
    <dbReference type="NCBI Taxonomy" id="13658"/>
    <lineage>
        <taxon>Eukaryota</taxon>
        <taxon>Metazoa</taxon>
        <taxon>Ecdysozoa</taxon>
        <taxon>Nematoda</taxon>
        <taxon>Enoplea</taxon>
        <taxon>Dorylaimia</taxon>
        <taxon>Mermithida</taxon>
        <taxon>Mermithoidea</taxon>
        <taxon>Mermithidae</taxon>
        <taxon>Romanomermis</taxon>
    </lineage>
</organism>
<name>A0A915K7S7_ROMCU</name>
<accession>A0A915K7S7</accession>
<proteinExistence type="predicted"/>